<gene>
    <name evidence="2" type="ORF">PDMSB3_0216</name>
</gene>
<keyword evidence="2" id="KW-0614">Plasmid</keyword>
<dbReference type="InterPro" id="IPR010982">
    <property type="entry name" value="Lambda_DNA-bd_dom_sf"/>
</dbReference>
<dbReference type="CDD" id="cd00093">
    <property type="entry name" value="HTH_XRE"/>
    <property type="match status" value="1"/>
</dbReference>
<dbReference type="KEGG" id="pdio:PDMSB3_0216.2"/>
<dbReference type="Pfam" id="PF01381">
    <property type="entry name" value="HTH_3"/>
    <property type="match status" value="1"/>
</dbReference>
<evidence type="ECO:0000313" key="3">
    <source>
        <dbReference type="Proteomes" id="UP000325811"/>
    </source>
</evidence>
<keyword evidence="3" id="KW-1185">Reference proteome</keyword>
<dbReference type="GO" id="GO:0003677">
    <property type="term" value="F:DNA binding"/>
    <property type="evidence" value="ECO:0007669"/>
    <property type="project" value="InterPro"/>
</dbReference>
<evidence type="ECO:0000313" key="2">
    <source>
        <dbReference type="EMBL" id="VVD31052.1"/>
    </source>
</evidence>
<geneLocation type="plasmid" evidence="2 3">
    <name>pI</name>
</geneLocation>
<name>A0A5Q4YWR8_9BURK</name>
<sequence>MPPNIHDDRYRILREHLLALRLKAGLTQAELAQKLGADQSHLSKIERGERYVDTLLFLDWCRACGNDPLKAMRRLIDGGA</sequence>
<dbReference type="Proteomes" id="UP000325811">
    <property type="component" value="Plasmid pI"/>
</dbReference>
<organism evidence="2 3">
    <name type="scientific">Paraburkholderia dioscoreae</name>
    <dbReference type="NCBI Taxonomy" id="2604047"/>
    <lineage>
        <taxon>Bacteria</taxon>
        <taxon>Pseudomonadati</taxon>
        <taxon>Pseudomonadota</taxon>
        <taxon>Betaproteobacteria</taxon>
        <taxon>Burkholderiales</taxon>
        <taxon>Burkholderiaceae</taxon>
        <taxon>Paraburkholderia</taxon>
    </lineage>
</organism>
<reference evidence="2 3" key="1">
    <citation type="submission" date="2019-08" db="EMBL/GenBank/DDBJ databases">
        <authorList>
            <person name="Herpell B J."/>
        </authorList>
    </citation>
    <scope>NUCLEOTIDE SEQUENCE [LARGE SCALE GENOMIC DNA]</scope>
    <source>
        <strain evidence="3">Msb3</strain>
        <plasmid evidence="2 3">pI</plasmid>
    </source>
</reference>
<dbReference type="SMART" id="SM00530">
    <property type="entry name" value="HTH_XRE"/>
    <property type="match status" value="1"/>
</dbReference>
<evidence type="ECO:0000259" key="1">
    <source>
        <dbReference type="PROSITE" id="PS50943"/>
    </source>
</evidence>
<accession>A0A5Q4YWR8</accession>
<dbReference type="AlphaFoldDB" id="A0A5Q4YWR8"/>
<dbReference type="SUPFAM" id="SSF47413">
    <property type="entry name" value="lambda repressor-like DNA-binding domains"/>
    <property type="match status" value="1"/>
</dbReference>
<dbReference type="RefSeq" id="WP_165190020.1">
    <property type="nucleotide sequence ID" value="NZ_LR699555.1"/>
</dbReference>
<dbReference type="EMBL" id="LR699555">
    <property type="protein sequence ID" value="VVD31052.1"/>
    <property type="molecule type" value="Genomic_DNA"/>
</dbReference>
<feature type="domain" description="HTH cro/C1-type" evidence="1">
    <location>
        <begin position="17"/>
        <end position="71"/>
    </location>
</feature>
<protein>
    <submittedName>
        <fullName evidence="2">Helix-turn-helix family protein</fullName>
    </submittedName>
</protein>
<dbReference type="Gene3D" id="1.10.260.40">
    <property type="entry name" value="lambda repressor-like DNA-binding domains"/>
    <property type="match status" value="1"/>
</dbReference>
<proteinExistence type="predicted"/>
<dbReference type="PROSITE" id="PS50943">
    <property type="entry name" value="HTH_CROC1"/>
    <property type="match status" value="1"/>
</dbReference>
<dbReference type="InterPro" id="IPR001387">
    <property type="entry name" value="Cro/C1-type_HTH"/>
</dbReference>